<proteinExistence type="predicted"/>
<feature type="region of interest" description="Disordered" evidence="1">
    <location>
        <begin position="1"/>
        <end position="24"/>
    </location>
</feature>
<protein>
    <submittedName>
        <fullName evidence="2">Uncharacterized protein</fullName>
    </submittedName>
</protein>
<dbReference type="EMBL" id="SRLO01000137">
    <property type="protein sequence ID" value="TNN72439.1"/>
    <property type="molecule type" value="Genomic_DNA"/>
</dbReference>
<dbReference type="Proteomes" id="UP000314294">
    <property type="component" value="Unassembled WGS sequence"/>
</dbReference>
<comment type="caution">
    <text evidence="2">The sequence shown here is derived from an EMBL/GenBank/DDBJ whole genome shotgun (WGS) entry which is preliminary data.</text>
</comment>
<dbReference type="AlphaFoldDB" id="A0A4Z2I2Z9"/>
<organism evidence="2 3">
    <name type="scientific">Liparis tanakae</name>
    <name type="common">Tanaka's snailfish</name>
    <dbReference type="NCBI Taxonomy" id="230148"/>
    <lineage>
        <taxon>Eukaryota</taxon>
        <taxon>Metazoa</taxon>
        <taxon>Chordata</taxon>
        <taxon>Craniata</taxon>
        <taxon>Vertebrata</taxon>
        <taxon>Euteleostomi</taxon>
        <taxon>Actinopterygii</taxon>
        <taxon>Neopterygii</taxon>
        <taxon>Teleostei</taxon>
        <taxon>Neoteleostei</taxon>
        <taxon>Acanthomorphata</taxon>
        <taxon>Eupercaria</taxon>
        <taxon>Perciformes</taxon>
        <taxon>Cottioidei</taxon>
        <taxon>Cottales</taxon>
        <taxon>Liparidae</taxon>
        <taxon>Liparis</taxon>
    </lineage>
</organism>
<reference evidence="2 3" key="1">
    <citation type="submission" date="2019-03" db="EMBL/GenBank/DDBJ databases">
        <title>First draft genome of Liparis tanakae, snailfish: a comprehensive survey of snailfish specific genes.</title>
        <authorList>
            <person name="Kim W."/>
            <person name="Song I."/>
            <person name="Jeong J.-H."/>
            <person name="Kim D."/>
            <person name="Kim S."/>
            <person name="Ryu S."/>
            <person name="Song J.Y."/>
            <person name="Lee S.K."/>
        </authorList>
    </citation>
    <scope>NUCLEOTIDE SEQUENCE [LARGE SCALE GENOMIC DNA]</scope>
    <source>
        <tissue evidence="2">Muscle</tissue>
    </source>
</reference>
<gene>
    <name evidence="2" type="ORF">EYF80_017365</name>
</gene>
<accession>A0A4Z2I2Z9</accession>
<keyword evidence="3" id="KW-1185">Reference proteome</keyword>
<name>A0A4Z2I2Z9_9TELE</name>
<sequence>MLIRLSPNKHDDSALKKGAPSSSPSIPAVWLGHLQGPDGRPVVQLKITMCKSTFAACVDKETGGANSPEKTRQKARIEATHYFEREESVLRKRVIMLRFCDDISENTR</sequence>
<evidence type="ECO:0000313" key="2">
    <source>
        <dbReference type="EMBL" id="TNN72439.1"/>
    </source>
</evidence>
<evidence type="ECO:0000313" key="3">
    <source>
        <dbReference type="Proteomes" id="UP000314294"/>
    </source>
</evidence>
<evidence type="ECO:0000256" key="1">
    <source>
        <dbReference type="SAM" id="MobiDB-lite"/>
    </source>
</evidence>